<gene>
    <name evidence="1" type="ORF">RRG08_027472</name>
</gene>
<evidence type="ECO:0000313" key="2">
    <source>
        <dbReference type="Proteomes" id="UP001283361"/>
    </source>
</evidence>
<protein>
    <submittedName>
        <fullName evidence="1">Uncharacterized protein</fullName>
    </submittedName>
</protein>
<sequence>MYTFKAILELTHLELECSKLTPDHVYNLDDLHVKVQEKQVASYIHGRLQHQVRHRGAELTGRGAVTLLCRGVTKLTLRKSMCETERKGKLLFSCEHNDQSRTQDKERLFLNGSARVESTGSCIVTWRWSFVHVTQSSQIDPYLNLLAVWTKKYPRYPGLAVPEPEHEATSSKKDYANDITMETWRSESSFDVAPVEYYCASVARA</sequence>
<organism evidence="1 2">
    <name type="scientific">Elysia crispata</name>
    <name type="common">lettuce slug</name>
    <dbReference type="NCBI Taxonomy" id="231223"/>
    <lineage>
        <taxon>Eukaryota</taxon>
        <taxon>Metazoa</taxon>
        <taxon>Spiralia</taxon>
        <taxon>Lophotrochozoa</taxon>
        <taxon>Mollusca</taxon>
        <taxon>Gastropoda</taxon>
        <taxon>Heterobranchia</taxon>
        <taxon>Euthyneura</taxon>
        <taxon>Panpulmonata</taxon>
        <taxon>Sacoglossa</taxon>
        <taxon>Placobranchoidea</taxon>
        <taxon>Plakobranchidae</taxon>
        <taxon>Elysia</taxon>
    </lineage>
</organism>
<accession>A0AAE0YRU8</accession>
<proteinExistence type="predicted"/>
<evidence type="ECO:0000313" key="1">
    <source>
        <dbReference type="EMBL" id="KAK3755214.1"/>
    </source>
</evidence>
<reference evidence="1" key="1">
    <citation type="journal article" date="2023" name="G3 (Bethesda)">
        <title>A reference genome for the long-term kleptoplast-retaining sea slug Elysia crispata morphotype clarki.</title>
        <authorList>
            <person name="Eastman K.E."/>
            <person name="Pendleton A.L."/>
            <person name="Shaikh M.A."/>
            <person name="Suttiyut T."/>
            <person name="Ogas R."/>
            <person name="Tomko P."/>
            <person name="Gavelis G."/>
            <person name="Widhalm J.R."/>
            <person name="Wisecaver J.H."/>
        </authorList>
    </citation>
    <scope>NUCLEOTIDE SEQUENCE</scope>
    <source>
        <strain evidence="1">ECLA1</strain>
    </source>
</reference>
<comment type="caution">
    <text evidence="1">The sequence shown here is derived from an EMBL/GenBank/DDBJ whole genome shotgun (WGS) entry which is preliminary data.</text>
</comment>
<name>A0AAE0YRU8_9GAST</name>
<dbReference type="AlphaFoldDB" id="A0AAE0YRU8"/>
<dbReference type="Proteomes" id="UP001283361">
    <property type="component" value="Unassembled WGS sequence"/>
</dbReference>
<keyword evidence="2" id="KW-1185">Reference proteome</keyword>
<dbReference type="EMBL" id="JAWDGP010005603">
    <property type="protein sequence ID" value="KAK3755214.1"/>
    <property type="molecule type" value="Genomic_DNA"/>
</dbReference>